<dbReference type="Gene3D" id="3.40.190.10">
    <property type="entry name" value="Periplasmic binding protein-like II"/>
    <property type="match status" value="2"/>
</dbReference>
<feature type="region of interest" description="Disordered" evidence="1">
    <location>
        <begin position="32"/>
        <end position="51"/>
    </location>
</feature>
<name>A0A7Y9I9U8_9ACTN</name>
<evidence type="ECO:0000313" key="2">
    <source>
        <dbReference type="EMBL" id="NYE72802.1"/>
    </source>
</evidence>
<gene>
    <name evidence="2" type="ORF">BKA15_004131</name>
</gene>
<evidence type="ECO:0000313" key="3">
    <source>
        <dbReference type="Proteomes" id="UP000569914"/>
    </source>
</evidence>
<sequence>MIESSVLGRRGFLGLGLGAAAIAAAGCGTNPGGGAGPEKKPPFTSPAHTETPRLEGAIVSKEAGVPIGYETLPAELIKTVDAPPGTGGPMTHVHVTWGAPVPPLDRNPWWRGLNERLNVDFQMTTIPYAEYEAKFATLLAGGDLPDVVQLMNLAACAKACRQGAFADLSDVLGGDGILEYKNLSNIRPDQWKASAIDGRIYGVPIDIPAVQTQYRLRRDWAEKLGFNEDPKNAEELAEVLAAMSKGNPEPGRKVFGGGGYSFTSTIGTVANAMFRVPNNWRLEGEKLIHAYETPEYEQAVTWAANLFKAGGLHPDTLALGANSAKDLELITTGQVGLCSISAQNWYFPNAYSEAVKASGGGLSPFIPPGHDGSVEPQFVRSSGSYGINAISAKVAEDKERLAEILRVFNYRRAPFGSEEWYYLKYGAPGDYYEPRPAGTDGEPKMIEGTTLETDRGALNYGLGPQAWIFEGVDECIKINEQMAATAEPDPTQGLTSETQERRDPQLKLLQQDFVNRIVVGERPMTDLKEFLNQWRSQGGDQIRTELETALKERPA</sequence>
<dbReference type="InterPro" id="IPR006311">
    <property type="entry name" value="TAT_signal"/>
</dbReference>
<organism evidence="2 3">
    <name type="scientific">Microlunatus parietis</name>
    <dbReference type="NCBI Taxonomy" id="682979"/>
    <lineage>
        <taxon>Bacteria</taxon>
        <taxon>Bacillati</taxon>
        <taxon>Actinomycetota</taxon>
        <taxon>Actinomycetes</taxon>
        <taxon>Propionibacteriales</taxon>
        <taxon>Propionibacteriaceae</taxon>
        <taxon>Microlunatus</taxon>
    </lineage>
</organism>
<dbReference type="PANTHER" id="PTHR43649:SF12">
    <property type="entry name" value="DIACETYLCHITOBIOSE BINDING PROTEIN DASA"/>
    <property type="match status" value="1"/>
</dbReference>
<dbReference type="InterPro" id="IPR050490">
    <property type="entry name" value="Bact_solute-bd_prot1"/>
</dbReference>
<dbReference type="PANTHER" id="PTHR43649">
    <property type="entry name" value="ARABINOSE-BINDING PROTEIN-RELATED"/>
    <property type="match status" value="1"/>
</dbReference>
<dbReference type="Proteomes" id="UP000569914">
    <property type="component" value="Unassembled WGS sequence"/>
</dbReference>
<keyword evidence="3" id="KW-1185">Reference proteome</keyword>
<dbReference type="RefSeq" id="WP_179753846.1">
    <property type="nucleotide sequence ID" value="NZ_JACCBU010000001.1"/>
</dbReference>
<proteinExistence type="predicted"/>
<comment type="caution">
    <text evidence="2">The sequence shown here is derived from an EMBL/GenBank/DDBJ whole genome shotgun (WGS) entry which is preliminary data.</text>
</comment>
<reference evidence="2 3" key="1">
    <citation type="submission" date="2020-07" db="EMBL/GenBank/DDBJ databases">
        <title>Sequencing the genomes of 1000 actinobacteria strains.</title>
        <authorList>
            <person name="Klenk H.-P."/>
        </authorList>
    </citation>
    <scope>NUCLEOTIDE SEQUENCE [LARGE SCALE GENOMIC DNA]</scope>
    <source>
        <strain evidence="2 3">DSM 22083</strain>
    </source>
</reference>
<dbReference type="EMBL" id="JACCBU010000001">
    <property type="protein sequence ID" value="NYE72802.1"/>
    <property type="molecule type" value="Genomic_DNA"/>
</dbReference>
<dbReference type="PROSITE" id="PS51318">
    <property type="entry name" value="TAT"/>
    <property type="match status" value="1"/>
</dbReference>
<dbReference type="InterPro" id="IPR006059">
    <property type="entry name" value="SBP"/>
</dbReference>
<accession>A0A7Y9I9U8</accession>
<evidence type="ECO:0000256" key="1">
    <source>
        <dbReference type="SAM" id="MobiDB-lite"/>
    </source>
</evidence>
<dbReference type="Pfam" id="PF13416">
    <property type="entry name" value="SBP_bac_8"/>
    <property type="match status" value="1"/>
</dbReference>
<protein>
    <submittedName>
        <fullName evidence="2">Putative aldouronate transport system substrate-binding protein</fullName>
    </submittedName>
</protein>
<dbReference type="SUPFAM" id="SSF53850">
    <property type="entry name" value="Periplasmic binding protein-like II"/>
    <property type="match status" value="1"/>
</dbReference>
<dbReference type="AlphaFoldDB" id="A0A7Y9I9U8"/>